<name>F4RCN5_MELLP</name>
<evidence type="ECO:0000313" key="2">
    <source>
        <dbReference type="EMBL" id="EGG09662.1"/>
    </source>
</evidence>
<dbReference type="Proteomes" id="UP000001072">
    <property type="component" value="Unassembled WGS sequence"/>
</dbReference>
<dbReference type="RefSeq" id="XP_007406716.1">
    <property type="nucleotide sequence ID" value="XM_007406654.1"/>
</dbReference>
<dbReference type="AlphaFoldDB" id="F4RCN5"/>
<dbReference type="InParanoid" id="F4RCN5"/>
<dbReference type="HOGENOM" id="CLU_566293_0_0_1"/>
<dbReference type="VEuPathDB" id="FungiDB:MELLADRAFT_103697"/>
<dbReference type="EMBL" id="GL883096">
    <property type="protein sequence ID" value="EGG09662.1"/>
    <property type="molecule type" value="Genomic_DNA"/>
</dbReference>
<keyword evidence="3" id="KW-1185">Reference proteome</keyword>
<organism evidence="3">
    <name type="scientific">Melampsora larici-populina (strain 98AG31 / pathotype 3-4-7)</name>
    <name type="common">Poplar leaf rust fungus</name>
    <dbReference type="NCBI Taxonomy" id="747676"/>
    <lineage>
        <taxon>Eukaryota</taxon>
        <taxon>Fungi</taxon>
        <taxon>Dikarya</taxon>
        <taxon>Basidiomycota</taxon>
        <taxon>Pucciniomycotina</taxon>
        <taxon>Pucciniomycetes</taxon>
        <taxon>Pucciniales</taxon>
        <taxon>Melampsoraceae</taxon>
        <taxon>Melampsora</taxon>
    </lineage>
</organism>
<gene>
    <name evidence="2" type="ORF">MELLADRAFT_103697</name>
</gene>
<accession>F4RCN5</accession>
<protein>
    <submittedName>
        <fullName evidence="2">Uncharacterized protein</fullName>
    </submittedName>
</protein>
<sequence length="482" mass="55060">MLNFLTSYKGLSSLIRGRTKRKEKSSCVISSDGNGDSDLFEVSPEFLVSSSHPIISNMTCQPISPPNQSNSIGSKPLTKADSLRSNTSVLSKDTRSTLRHIYQQWDHEKEFEKLIDDDADDDENEELASVDARLETDSEFDFDSHYKSIYIKKIKPQETLSDSTLCTVDSSLLNYPEKFQSDNLRKSSIESLEDQSLSTLADDELPIQKAVKIENFYQNQNLLFYDHDDDQSTNLQPFPFTFPKTVSKTNSTNSFRQSNNKRQIKRVKSRLDLKTIEVMDTNRSKPMTTTTKEKASYYRKRRSGMIGGYHHLTEFNQKLNVISIIKKTSQPILKLKLSISSLNGTLPTSIASECGMYASNFIEVLEYDKKRVHEIQFNQQEESNQINRLETLDCRTDSYNLTLSPGTSITSATPIYKQPKRVHFLEPIATFDHQEPVPCSPPTPKNRFLSLPLVPSLTSYCQRKKEDWSSKRKSQYLNISTP</sequence>
<feature type="compositionally biased region" description="Polar residues" evidence="1">
    <location>
        <begin position="64"/>
        <end position="73"/>
    </location>
</feature>
<evidence type="ECO:0000313" key="3">
    <source>
        <dbReference type="Proteomes" id="UP000001072"/>
    </source>
</evidence>
<proteinExistence type="predicted"/>
<evidence type="ECO:0000256" key="1">
    <source>
        <dbReference type="SAM" id="MobiDB-lite"/>
    </source>
</evidence>
<dbReference type="OrthoDB" id="10405555at2759"/>
<dbReference type="KEGG" id="mlr:MELLADRAFT_103697"/>
<feature type="region of interest" description="Disordered" evidence="1">
    <location>
        <begin position="64"/>
        <end position="86"/>
    </location>
</feature>
<reference evidence="3" key="1">
    <citation type="journal article" date="2011" name="Proc. Natl. Acad. Sci. U.S.A.">
        <title>Obligate biotrophy features unraveled by the genomic analysis of rust fungi.</title>
        <authorList>
            <person name="Duplessis S."/>
            <person name="Cuomo C.A."/>
            <person name="Lin Y.-C."/>
            <person name="Aerts A."/>
            <person name="Tisserant E."/>
            <person name="Veneault-Fourrey C."/>
            <person name="Joly D.L."/>
            <person name="Hacquard S."/>
            <person name="Amselem J."/>
            <person name="Cantarel B.L."/>
            <person name="Chiu R."/>
            <person name="Coutinho P.M."/>
            <person name="Feau N."/>
            <person name="Field M."/>
            <person name="Frey P."/>
            <person name="Gelhaye E."/>
            <person name="Goldberg J."/>
            <person name="Grabherr M.G."/>
            <person name="Kodira C.D."/>
            <person name="Kohler A."/>
            <person name="Kuees U."/>
            <person name="Lindquist E.A."/>
            <person name="Lucas S.M."/>
            <person name="Mago R."/>
            <person name="Mauceli E."/>
            <person name="Morin E."/>
            <person name="Murat C."/>
            <person name="Pangilinan J.L."/>
            <person name="Park R."/>
            <person name="Pearson M."/>
            <person name="Quesneville H."/>
            <person name="Rouhier N."/>
            <person name="Sakthikumar S."/>
            <person name="Salamov A.A."/>
            <person name="Schmutz J."/>
            <person name="Selles B."/>
            <person name="Shapiro H."/>
            <person name="Tanguay P."/>
            <person name="Tuskan G.A."/>
            <person name="Henrissat B."/>
            <person name="Van de Peer Y."/>
            <person name="Rouze P."/>
            <person name="Ellis J.G."/>
            <person name="Dodds P.N."/>
            <person name="Schein J.E."/>
            <person name="Zhong S."/>
            <person name="Hamelin R.C."/>
            <person name="Grigoriev I.V."/>
            <person name="Szabo L.J."/>
            <person name="Martin F."/>
        </authorList>
    </citation>
    <scope>NUCLEOTIDE SEQUENCE [LARGE SCALE GENOMIC DNA]</scope>
    <source>
        <strain evidence="3">98AG31 / pathotype 3-4-7</strain>
    </source>
</reference>
<dbReference type="GeneID" id="18922052"/>